<reference evidence="3" key="1">
    <citation type="submission" date="2019-08" db="EMBL/GenBank/DDBJ databases">
        <title>Genomic characterization of a novel candidate phylum (ARYD3) from a high temperature, high salinity tertiary oil reservoir in north central Oklahoma, USA.</title>
        <authorList>
            <person name="Youssef N.H."/>
            <person name="Yadav A."/>
            <person name="Elshahed M.S."/>
        </authorList>
    </citation>
    <scope>NUCLEOTIDE SEQUENCE [LARGE SCALE GENOMIC DNA]</scope>
    <source>
        <strain evidence="3">ARYD3</strain>
    </source>
</reference>
<evidence type="ECO:0000259" key="2">
    <source>
        <dbReference type="Pfam" id="PF04773"/>
    </source>
</evidence>
<dbReference type="Proteomes" id="UP000324143">
    <property type="component" value="Unassembled WGS sequence"/>
</dbReference>
<organism evidence="3 4">
    <name type="scientific">Candidatus Mcinerneyibacterium aminivorans</name>
    <dbReference type="NCBI Taxonomy" id="2703815"/>
    <lineage>
        <taxon>Bacteria</taxon>
        <taxon>Candidatus Macinerneyibacteriota</taxon>
        <taxon>Candidatus Mcinerneyibacteria</taxon>
        <taxon>Candidatus Mcinerneyibacteriales</taxon>
        <taxon>Candidatus Mcinerneyibacteriaceae</taxon>
        <taxon>Candidatus Mcinerneyibacterium</taxon>
    </lineage>
</organism>
<keyword evidence="1" id="KW-0175">Coiled coil</keyword>
<dbReference type="EMBL" id="VSIX01000040">
    <property type="protein sequence ID" value="TYB31301.1"/>
    <property type="molecule type" value="Genomic_DNA"/>
</dbReference>
<gene>
    <name evidence="3" type="ORF">FXF47_04645</name>
</gene>
<evidence type="ECO:0000256" key="1">
    <source>
        <dbReference type="SAM" id="Coils"/>
    </source>
</evidence>
<accession>A0A5D0MIG6</accession>
<protein>
    <recommendedName>
        <fullName evidence="2">FecR protein domain-containing protein</fullName>
    </recommendedName>
</protein>
<sequence length="518" mass="62286">MLIYINRGGKMRFKSIFCLGIFYIFFIISASAQNVEHVAKIDFISGDVVVYQDNSWKEVRLNQKLYEGDLIETKKNSYVEILSTDKNIKIEVEEKTRIEIKEFKKEKKTIKSFFGKLWNKIKSTVGQRYEVETRFGRAGVRGTEFAVTMDPEKGMDVICEEGEIYLKNISGNEQIVKAGFKSGIDKKGKLLKVEKWEKRKRMKDSLKSKKRDEIENNIKTIENSLNQLEKKYSKKEFEKMNELFQKTNKLIKKFNFEIAKWEDINKRVEKFLREYNKRKKYNLNDRLKYYWTKIKFWKGKIKDEKNIANINYLENDLNSFYVFYKISKKDLEGILNDSEYGESIHRSELKKIKDEIDNLYNKYLKLKELIRLEKNSFKIFSNFEHKIFSFRRNLYNILIEVGSIEQWLDEVKRILATGEIPADYKLQARKLYRLIQNYRNLRSNYSNYKRMIMEIEQKDLFIKSKRLMRKKERIERLLKSFRFISGNDNVSLHFDRLHKKFMPLIMFFNSSEGKELLS</sequence>
<evidence type="ECO:0000313" key="3">
    <source>
        <dbReference type="EMBL" id="TYB31301.1"/>
    </source>
</evidence>
<dbReference type="PANTHER" id="PTHR38731:SF1">
    <property type="entry name" value="FECR PROTEIN DOMAIN-CONTAINING PROTEIN"/>
    <property type="match status" value="1"/>
</dbReference>
<dbReference type="Pfam" id="PF04773">
    <property type="entry name" value="FecR"/>
    <property type="match status" value="1"/>
</dbReference>
<evidence type="ECO:0000313" key="4">
    <source>
        <dbReference type="Proteomes" id="UP000324143"/>
    </source>
</evidence>
<feature type="coiled-coil region" evidence="1">
    <location>
        <begin position="211"/>
        <end position="238"/>
    </location>
</feature>
<proteinExistence type="predicted"/>
<feature type="domain" description="FecR protein" evidence="2">
    <location>
        <begin position="69"/>
        <end position="164"/>
    </location>
</feature>
<name>A0A5D0MIG6_9BACT</name>
<comment type="caution">
    <text evidence="3">The sequence shown here is derived from an EMBL/GenBank/DDBJ whole genome shotgun (WGS) entry which is preliminary data.</text>
</comment>
<dbReference type="InterPro" id="IPR006860">
    <property type="entry name" value="FecR"/>
</dbReference>
<keyword evidence="4" id="KW-1185">Reference proteome</keyword>
<dbReference type="AlphaFoldDB" id="A0A5D0MIG6"/>
<dbReference type="PANTHER" id="PTHR38731">
    <property type="entry name" value="LIPL45-RELATED LIPOPROTEIN-RELATED"/>
    <property type="match status" value="1"/>
</dbReference>
<dbReference type="Gene3D" id="2.60.120.1440">
    <property type="match status" value="1"/>
</dbReference>